<accession>A0ABY2RJN8</accession>
<dbReference type="PROSITE" id="PS51725">
    <property type="entry name" value="ABM"/>
    <property type="match status" value="1"/>
</dbReference>
<dbReference type="Gene3D" id="3.30.70.100">
    <property type="match status" value="1"/>
</dbReference>
<dbReference type="InterPro" id="IPR007138">
    <property type="entry name" value="ABM_dom"/>
</dbReference>
<dbReference type="PANTHER" id="PTHR33336:SF3">
    <property type="entry name" value="ABM DOMAIN-CONTAINING PROTEIN"/>
    <property type="match status" value="1"/>
</dbReference>
<evidence type="ECO:0000313" key="2">
    <source>
        <dbReference type="EMBL" id="TJZ77890.1"/>
    </source>
</evidence>
<name>A0ABY2RJN8_9NOCA</name>
<dbReference type="Proteomes" id="UP000305109">
    <property type="component" value="Unassembled WGS sequence"/>
</dbReference>
<dbReference type="InterPro" id="IPR011008">
    <property type="entry name" value="Dimeric_a/b-barrel"/>
</dbReference>
<dbReference type="PANTHER" id="PTHR33336">
    <property type="entry name" value="QUINOL MONOOXYGENASE YGIN-RELATED"/>
    <property type="match status" value="1"/>
</dbReference>
<evidence type="ECO:0000313" key="3">
    <source>
        <dbReference type="Proteomes" id="UP000305109"/>
    </source>
</evidence>
<keyword evidence="2" id="KW-0503">Monooxygenase</keyword>
<dbReference type="EMBL" id="SUMD01000005">
    <property type="protein sequence ID" value="TJZ77890.1"/>
    <property type="molecule type" value="Genomic_DNA"/>
</dbReference>
<reference evidence="2 3" key="1">
    <citation type="submission" date="2019-04" db="EMBL/GenBank/DDBJ databases">
        <title>Rhodococcus oryzae sp. nov., a novel actinomycete isolated from rhizosphere soil of rice (Oryza sativa L.).</title>
        <authorList>
            <person name="Li C."/>
        </authorList>
    </citation>
    <scope>NUCLEOTIDE SEQUENCE [LARGE SCALE GENOMIC DNA]</scope>
    <source>
        <strain evidence="2 3">NEAU-CX67</strain>
    </source>
</reference>
<gene>
    <name evidence="2" type="ORF">FCG67_12585</name>
</gene>
<keyword evidence="2" id="KW-0560">Oxidoreductase</keyword>
<comment type="caution">
    <text evidence="2">The sequence shown here is derived from an EMBL/GenBank/DDBJ whole genome shotgun (WGS) entry which is preliminary data.</text>
</comment>
<proteinExistence type="predicted"/>
<protein>
    <submittedName>
        <fullName evidence="2">Antibiotic biosynthesis monooxygenase</fullName>
    </submittedName>
</protein>
<evidence type="ECO:0000259" key="1">
    <source>
        <dbReference type="PROSITE" id="PS51725"/>
    </source>
</evidence>
<feature type="domain" description="ABM" evidence="1">
    <location>
        <begin position="2"/>
        <end position="90"/>
    </location>
</feature>
<organism evidence="2 3">
    <name type="scientific">Rhodococcus oryzae</name>
    <dbReference type="NCBI Taxonomy" id="2571143"/>
    <lineage>
        <taxon>Bacteria</taxon>
        <taxon>Bacillati</taxon>
        <taxon>Actinomycetota</taxon>
        <taxon>Actinomycetes</taxon>
        <taxon>Mycobacteriales</taxon>
        <taxon>Nocardiaceae</taxon>
        <taxon>Rhodococcus</taxon>
    </lineage>
</organism>
<dbReference type="GO" id="GO:0004497">
    <property type="term" value="F:monooxygenase activity"/>
    <property type="evidence" value="ECO:0007669"/>
    <property type="project" value="UniProtKB-KW"/>
</dbReference>
<dbReference type="SUPFAM" id="SSF54909">
    <property type="entry name" value="Dimeric alpha+beta barrel"/>
    <property type="match status" value="1"/>
</dbReference>
<keyword evidence="3" id="KW-1185">Reference proteome</keyword>
<sequence length="94" mass="10895">MIRVMVGSTVPTEHLDRVLELYSRLVAETRKEPGCVSYELLQRQDDPRELMLVEEWQSQEHLDAHTRTPHFVAIVGELDQLERAAPALIYNQLL</sequence>
<dbReference type="Pfam" id="PF03992">
    <property type="entry name" value="ABM"/>
    <property type="match status" value="1"/>
</dbReference>
<dbReference type="InterPro" id="IPR050744">
    <property type="entry name" value="AI-2_Isomerase_LsrG"/>
</dbReference>